<sequence>MVRRHTNKISTTNVPSSESALITRKATSSRVHKQAAPAKTPRKPANRHDPLSLEERHILLRIFRADKRPSKPEMVIIAARMSAKHRSYAKIESWFDNERRFYKPLVQRRMEFLAVPDETVKARLESAEFAPILSKVEEVLAQIPKKTNETELKRRLNELVAEVPGVKEDAEAARRAAAVGTAVADPDLDNLEAWMEEYYDKKEHAVWMRGDTGPAKNAGTADNMNVDGEVDELAGDNEDREPKVEVGMDVEDVHASAETEHQSSGASKDPSPNWSQREVSSSPATTISDVGRPESSADIQDLEAWVVGFLASGLSCSFKSAPGS</sequence>
<dbReference type="Proteomes" id="UP000814128">
    <property type="component" value="Unassembled WGS sequence"/>
</dbReference>
<organism evidence="1 2">
    <name type="scientific">Vararia minispora EC-137</name>
    <dbReference type="NCBI Taxonomy" id="1314806"/>
    <lineage>
        <taxon>Eukaryota</taxon>
        <taxon>Fungi</taxon>
        <taxon>Dikarya</taxon>
        <taxon>Basidiomycota</taxon>
        <taxon>Agaricomycotina</taxon>
        <taxon>Agaricomycetes</taxon>
        <taxon>Russulales</taxon>
        <taxon>Lachnocladiaceae</taxon>
        <taxon>Vararia</taxon>
    </lineage>
</organism>
<gene>
    <name evidence="1" type="ORF">K488DRAFT_74846</name>
</gene>
<dbReference type="EMBL" id="MU274025">
    <property type="protein sequence ID" value="KAI0027059.1"/>
    <property type="molecule type" value="Genomic_DNA"/>
</dbReference>
<protein>
    <submittedName>
        <fullName evidence="1">Uncharacterized protein</fullName>
    </submittedName>
</protein>
<accession>A0ACB8Q5W3</accession>
<evidence type="ECO:0000313" key="1">
    <source>
        <dbReference type="EMBL" id="KAI0027059.1"/>
    </source>
</evidence>
<name>A0ACB8Q5W3_9AGAM</name>
<reference evidence="1" key="1">
    <citation type="submission" date="2021-02" db="EMBL/GenBank/DDBJ databases">
        <authorList>
            <consortium name="DOE Joint Genome Institute"/>
            <person name="Ahrendt S."/>
            <person name="Looney B.P."/>
            <person name="Miyauchi S."/>
            <person name="Morin E."/>
            <person name="Drula E."/>
            <person name="Courty P.E."/>
            <person name="Chicoki N."/>
            <person name="Fauchery L."/>
            <person name="Kohler A."/>
            <person name="Kuo A."/>
            <person name="Labutti K."/>
            <person name="Pangilinan J."/>
            <person name="Lipzen A."/>
            <person name="Riley R."/>
            <person name="Andreopoulos W."/>
            <person name="He G."/>
            <person name="Johnson J."/>
            <person name="Barry K.W."/>
            <person name="Grigoriev I.V."/>
            <person name="Nagy L."/>
            <person name="Hibbett D."/>
            <person name="Henrissat B."/>
            <person name="Matheny P.B."/>
            <person name="Labbe J."/>
            <person name="Martin F."/>
        </authorList>
    </citation>
    <scope>NUCLEOTIDE SEQUENCE</scope>
    <source>
        <strain evidence="1">EC-137</strain>
    </source>
</reference>
<reference evidence="1" key="2">
    <citation type="journal article" date="2022" name="New Phytol.">
        <title>Evolutionary transition to the ectomycorrhizal habit in the genomes of a hyperdiverse lineage of mushroom-forming fungi.</title>
        <authorList>
            <person name="Looney B."/>
            <person name="Miyauchi S."/>
            <person name="Morin E."/>
            <person name="Drula E."/>
            <person name="Courty P.E."/>
            <person name="Kohler A."/>
            <person name="Kuo A."/>
            <person name="LaButti K."/>
            <person name="Pangilinan J."/>
            <person name="Lipzen A."/>
            <person name="Riley R."/>
            <person name="Andreopoulos W."/>
            <person name="He G."/>
            <person name="Johnson J."/>
            <person name="Nolan M."/>
            <person name="Tritt A."/>
            <person name="Barry K.W."/>
            <person name="Grigoriev I.V."/>
            <person name="Nagy L.G."/>
            <person name="Hibbett D."/>
            <person name="Henrissat B."/>
            <person name="Matheny P.B."/>
            <person name="Labbe J."/>
            <person name="Martin F.M."/>
        </authorList>
    </citation>
    <scope>NUCLEOTIDE SEQUENCE</scope>
    <source>
        <strain evidence="1">EC-137</strain>
    </source>
</reference>
<comment type="caution">
    <text evidence="1">The sequence shown here is derived from an EMBL/GenBank/DDBJ whole genome shotgun (WGS) entry which is preliminary data.</text>
</comment>
<evidence type="ECO:0000313" key="2">
    <source>
        <dbReference type="Proteomes" id="UP000814128"/>
    </source>
</evidence>
<keyword evidence="2" id="KW-1185">Reference proteome</keyword>
<proteinExistence type="predicted"/>